<evidence type="ECO:0000256" key="1">
    <source>
        <dbReference type="SAM" id="SignalP"/>
    </source>
</evidence>
<evidence type="ECO:0000313" key="4">
    <source>
        <dbReference type="Proteomes" id="UP000195897"/>
    </source>
</evidence>
<feature type="chain" id="PRO_5039230260" evidence="1">
    <location>
        <begin position="19"/>
        <end position="80"/>
    </location>
</feature>
<dbReference type="Pfam" id="PF12645">
    <property type="entry name" value="HTH_16"/>
    <property type="match status" value="1"/>
</dbReference>
<feature type="signal peptide" evidence="1">
    <location>
        <begin position="1"/>
        <end position="18"/>
    </location>
</feature>
<keyword evidence="1" id="KW-0732">Signal</keyword>
<gene>
    <name evidence="3" type="ORF">B5F17_13920</name>
</gene>
<proteinExistence type="predicted"/>
<dbReference type="InterPro" id="IPR024760">
    <property type="entry name" value="HTH_dom_conjug_TS-like"/>
</dbReference>
<feature type="domain" description="Helix-turn-helix conjugative transposon-like" evidence="2">
    <location>
        <begin position="14"/>
        <end position="78"/>
    </location>
</feature>
<comment type="caution">
    <text evidence="3">The sequence shown here is derived from an EMBL/GenBank/DDBJ whole genome shotgun (WGS) entry which is preliminary data.</text>
</comment>
<dbReference type="RefSeq" id="WP_087374787.1">
    <property type="nucleotide sequence ID" value="NZ_NFKK01000028.1"/>
</dbReference>
<reference evidence="4" key="1">
    <citation type="submission" date="2017-04" db="EMBL/GenBank/DDBJ databases">
        <title>Function of individual gut microbiota members based on whole genome sequencing of pure cultures obtained from chicken caecum.</title>
        <authorList>
            <person name="Medvecky M."/>
            <person name="Cejkova D."/>
            <person name="Polansky O."/>
            <person name="Karasova D."/>
            <person name="Kubasova T."/>
            <person name="Cizek A."/>
            <person name="Rychlik I."/>
        </authorList>
    </citation>
    <scope>NUCLEOTIDE SEQUENCE [LARGE SCALE GENOMIC DNA]</scope>
    <source>
        <strain evidence="4">An180</strain>
    </source>
</reference>
<accession>A0A1Y4L911</accession>
<dbReference type="AlphaFoldDB" id="A0A1Y4L911"/>
<dbReference type="Proteomes" id="UP000195897">
    <property type="component" value="Unassembled WGS sequence"/>
</dbReference>
<protein>
    <submittedName>
        <fullName evidence="3">Transcriptional regulator</fullName>
    </submittedName>
</protein>
<organism evidence="3 4">
    <name type="scientific">Butyricicoccus pullicaecorum</name>
    <dbReference type="NCBI Taxonomy" id="501571"/>
    <lineage>
        <taxon>Bacteria</taxon>
        <taxon>Bacillati</taxon>
        <taxon>Bacillota</taxon>
        <taxon>Clostridia</taxon>
        <taxon>Eubacteriales</taxon>
        <taxon>Butyricicoccaceae</taxon>
        <taxon>Butyricicoccus</taxon>
    </lineage>
</organism>
<evidence type="ECO:0000313" key="3">
    <source>
        <dbReference type="EMBL" id="OUP50512.1"/>
    </source>
</evidence>
<evidence type="ECO:0000259" key="2">
    <source>
        <dbReference type="Pfam" id="PF12645"/>
    </source>
</evidence>
<sequence>MTKSANMRVALLPYPVIAAAVGGNPEAIARVIRHYSSYIAALSMRTSYDANGFPHFQVDEDLRKRLETKLIVSILGFDLN</sequence>
<name>A0A1Y4L911_9FIRM</name>
<dbReference type="EMBL" id="NFKK01000028">
    <property type="protein sequence ID" value="OUP50512.1"/>
    <property type="molecule type" value="Genomic_DNA"/>
</dbReference>